<dbReference type="InterPro" id="IPR036291">
    <property type="entry name" value="NAD(P)-bd_dom_sf"/>
</dbReference>
<dbReference type="SUPFAM" id="SSF52283">
    <property type="entry name" value="Formate/glycerate dehydrogenase catalytic domain-like"/>
    <property type="match status" value="1"/>
</dbReference>
<dbReference type="EMBL" id="JAGMUV010000049">
    <property type="protein sequence ID" value="KAH7109777.1"/>
    <property type="molecule type" value="Genomic_DNA"/>
</dbReference>
<reference evidence="7" key="1">
    <citation type="journal article" date="2021" name="Nat. Commun.">
        <title>Genetic determinants of endophytism in the Arabidopsis root mycobiome.</title>
        <authorList>
            <person name="Mesny F."/>
            <person name="Miyauchi S."/>
            <person name="Thiergart T."/>
            <person name="Pickel B."/>
            <person name="Atanasova L."/>
            <person name="Karlsson M."/>
            <person name="Huettel B."/>
            <person name="Barry K.W."/>
            <person name="Haridas S."/>
            <person name="Chen C."/>
            <person name="Bauer D."/>
            <person name="Andreopoulos W."/>
            <person name="Pangilinan J."/>
            <person name="LaButti K."/>
            <person name="Riley R."/>
            <person name="Lipzen A."/>
            <person name="Clum A."/>
            <person name="Drula E."/>
            <person name="Henrissat B."/>
            <person name="Kohler A."/>
            <person name="Grigoriev I.V."/>
            <person name="Martin F.M."/>
            <person name="Hacquard S."/>
        </authorList>
    </citation>
    <scope>NUCLEOTIDE SEQUENCE</scope>
    <source>
        <strain evidence="7">MPI-CAGE-AT-0147</strain>
    </source>
</reference>
<evidence type="ECO:0000259" key="5">
    <source>
        <dbReference type="Pfam" id="PF00389"/>
    </source>
</evidence>
<evidence type="ECO:0000256" key="3">
    <source>
        <dbReference type="ARBA" id="ARBA00023027"/>
    </source>
</evidence>
<accession>A0A9P9CZJ6</accession>
<dbReference type="PANTHER" id="PTHR42789:SF1">
    <property type="entry name" value="D-ISOMER SPECIFIC 2-HYDROXYACID DEHYDROGENASE FAMILY PROTEIN (AFU_ORTHOLOGUE AFUA_6G10090)"/>
    <property type="match status" value="1"/>
</dbReference>
<keyword evidence="8" id="KW-1185">Reference proteome</keyword>
<dbReference type="InterPro" id="IPR006139">
    <property type="entry name" value="D-isomer_2_OHA_DH_cat_dom"/>
</dbReference>
<dbReference type="GO" id="GO:0016616">
    <property type="term" value="F:oxidoreductase activity, acting on the CH-OH group of donors, NAD or NADP as acceptor"/>
    <property type="evidence" value="ECO:0007669"/>
    <property type="project" value="InterPro"/>
</dbReference>
<comment type="similarity">
    <text evidence="1 4">Belongs to the D-isomer specific 2-hydroxyacid dehydrogenase family.</text>
</comment>
<dbReference type="InterPro" id="IPR050857">
    <property type="entry name" value="D-2-hydroxyacid_DH"/>
</dbReference>
<evidence type="ECO:0000256" key="2">
    <source>
        <dbReference type="ARBA" id="ARBA00023002"/>
    </source>
</evidence>
<dbReference type="Pfam" id="PF02826">
    <property type="entry name" value="2-Hacid_dh_C"/>
    <property type="match status" value="1"/>
</dbReference>
<evidence type="ECO:0000313" key="7">
    <source>
        <dbReference type="EMBL" id="KAH7109777.1"/>
    </source>
</evidence>
<comment type="caution">
    <text evidence="7">The sequence shown here is derived from an EMBL/GenBank/DDBJ whole genome shotgun (WGS) entry which is preliminary data.</text>
</comment>
<dbReference type="OrthoDB" id="298012at2759"/>
<evidence type="ECO:0000256" key="4">
    <source>
        <dbReference type="RuleBase" id="RU003719"/>
    </source>
</evidence>
<organism evidence="7 8">
    <name type="scientific">Dactylonectria macrodidyma</name>
    <dbReference type="NCBI Taxonomy" id="307937"/>
    <lineage>
        <taxon>Eukaryota</taxon>
        <taxon>Fungi</taxon>
        <taxon>Dikarya</taxon>
        <taxon>Ascomycota</taxon>
        <taxon>Pezizomycotina</taxon>
        <taxon>Sordariomycetes</taxon>
        <taxon>Hypocreomycetidae</taxon>
        <taxon>Hypocreales</taxon>
        <taxon>Nectriaceae</taxon>
        <taxon>Dactylonectria</taxon>
    </lineage>
</organism>
<dbReference type="PANTHER" id="PTHR42789">
    <property type="entry name" value="D-ISOMER SPECIFIC 2-HYDROXYACID DEHYDROGENASE FAMILY PROTEIN (AFU_ORTHOLOGUE AFUA_6G10090)"/>
    <property type="match status" value="1"/>
</dbReference>
<sequence length="351" mass="38419">MTDSKIRLAILDDYFGIAAEKFVHLDSRVEVHCFPDTLGPDSEERLIKQLQPYHVISTMRERTPLSGAVIRSLANLRLVLTTGMKNASIDMDACAERGIIVTGAKGIGKSGQLGQPSSLDSTLQHTWALILGIARNIARDDATLKSQRGWQTSPAIGLTRKTLGLLGLGKLGADAARVGATVFGMKIVAWSKNLTQEQADEKARAFGLPDGSFKVAASKEDLFRASDVLSIHHVLSDRSKHIVGAKELELMKPTSFLVNTSRAQLVNEGALLATLKEGKIRGAAIDVYNVEPLEEDSEWTTTAWGQDGKSEVLLSPHMGYVEEGVMHRWYEDTVKTLEKWLDGQELDTKLT</sequence>
<dbReference type="InterPro" id="IPR006140">
    <property type="entry name" value="D-isomer_DH_NAD-bd"/>
</dbReference>
<dbReference type="Proteomes" id="UP000738349">
    <property type="component" value="Unassembled WGS sequence"/>
</dbReference>
<dbReference type="SUPFAM" id="SSF51735">
    <property type="entry name" value="NAD(P)-binding Rossmann-fold domains"/>
    <property type="match status" value="1"/>
</dbReference>
<feature type="domain" description="D-isomer specific 2-hydroxyacid dehydrogenase catalytic" evidence="5">
    <location>
        <begin position="29"/>
        <end position="109"/>
    </location>
</feature>
<dbReference type="CDD" id="cd12169">
    <property type="entry name" value="PGDH_like_1"/>
    <property type="match status" value="1"/>
</dbReference>
<gene>
    <name evidence="7" type="ORF">EDB81DRAFT_672537</name>
</gene>
<evidence type="ECO:0000256" key="1">
    <source>
        <dbReference type="ARBA" id="ARBA00005854"/>
    </source>
</evidence>
<dbReference type="Pfam" id="PF00389">
    <property type="entry name" value="2-Hacid_dh"/>
    <property type="match status" value="1"/>
</dbReference>
<evidence type="ECO:0000259" key="6">
    <source>
        <dbReference type="Pfam" id="PF02826"/>
    </source>
</evidence>
<dbReference type="GO" id="GO:0051287">
    <property type="term" value="F:NAD binding"/>
    <property type="evidence" value="ECO:0007669"/>
    <property type="project" value="InterPro"/>
</dbReference>
<evidence type="ECO:0000313" key="8">
    <source>
        <dbReference type="Proteomes" id="UP000738349"/>
    </source>
</evidence>
<dbReference type="AlphaFoldDB" id="A0A9P9CZJ6"/>
<name>A0A9P9CZJ6_9HYPO</name>
<keyword evidence="2 4" id="KW-0560">Oxidoreductase</keyword>
<dbReference type="Gene3D" id="3.40.50.720">
    <property type="entry name" value="NAD(P)-binding Rossmann-like Domain"/>
    <property type="match status" value="2"/>
</dbReference>
<protein>
    <submittedName>
        <fullName evidence="7">D-isomer specific 2-hydroxyacid dehydrogenase</fullName>
    </submittedName>
</protein>
<proteinExistence type="inferred from homology"/>
<keyword evidence="3" id="KW-0520">NAD</keyword>
<feature type="domain" description="D-isomer specific 2-hydroxyacid dehydrogenase NAD-binding" evidence="6">
    <location>
        <begin position="128"/>
        <end position="319"/>
    </location>
</feature>